<evidence type="ECO:0000313" key="1">
    <source>
        <dbReference type="EMBL" id="QJA53606.1"/>
    </source>
</evidence>
<dbReference type="AlphaFoldDB" id="A0A6H2A092"/>
<proteinExistence type="predicted"/>
<protein>
    <submittedName>
        <fullName evidence="1">Uncharacterized protein</fullName>
    </submittedName>
</protein>
<sequence length="71" mass="8106">MDSTTIRISKETRERLSAIDKVPDRAIQQLLGQQNAVFTNVIEKVANKIVDEIEMRVRAIVREELERVKGG</sequence>
<organism evidence="1">
    <name type="scientific">viral metagenome</name>
    <dbReference type="NCBI Taxonomy" id="1070528"/>
    <lineage>
        <taxon>unclassified sequences</taxon>
        <taxon>metagenomes</taxon>
        <taxon>organismal metagenomes</taxon>
    </lineage>
</organism>
<accession>A0A6H2A092</accession>
<gene>
    <name evidence="2" type="ORF">MM415A01379_0007</name>
    <name evidence="1" type="ORF">TM448A03744_0004</name>
</gene>
<evidence type="ECO:0000313" key="2">
    <source>
        <dbReference type="EMBL" id="QJA77011.1"/>
    </source>
</evidence>
<dbReference type="EMBL" id="MT144435">
    <property type="protein sequence ID" value="QJA53606.1"/>
    <property type="molecule type" value="Genomic_DNA"/>
</dbReference>
<name>A0A6H2A092_9ZZZZ</name>
<reference evidence="1" key="1">
    <citation type="submission" date="2020-03" db="EMBL/GenBank/DDBJ databases">
        <title>The deep terrestrial virosphere.</title>
        <authorList>
            <person name="Holmfeldt K."/>
            <person name="Nilsson E."/>
            <person name="Simone D."/>
            <person name="Lopez-Fernandez M."/>
            <person name="Wu X."/>
            <person name="de Brujin I."/>
            <person name="Lundin D."/>
            <person name="Andersson A."/>
            <person name="Bertilsson S."/>
            <person name="Dopson M."/>
        </authorList>
    </citation>
    <scope>NUCLEOTIDE SEQUENCE</scope>
    <source>
        <strain evidence="2">MM415A01379</strain>
        <strain evidence="1">TM448A03744</strain>
    </source>
</reference>
<dbReference type="EMBL" id="MT142258">
    <property type="protein sequence ID" value="QJA77011.1"/>
    <property type="molecule type" value="Genomic_DNA"/>
</dbReference>